<dbReference type="SUPFAM" id="SSF51126">
    <property type="entry name" value="Pectin lyase-like"/>
    <property type="match status" value="1"/>
</dbReference>
<keyword evidence="5" id="KW-1185">Reference proteome</keyword>
<dbReference type="Proteomes" id="UP001172083">
    <property type="component" value="Unassembled WGS sequence"/>
</dbReference>
<feature type="chain" id="PRO_5046234259" evidence="1">
    <location>
        <begin position="27"/>
        <end position="1052"/>
    </location>
</feature>
<gene>
    <name evidence="4" type="ORF">QQ020_16595</name>
</gene>
<dbReference type="SMART" id="SM00710">
    <property type="entry name" value="PbH1"/>
    <property type="match status" value="5"/>
</dbReference>
<evidence type="ECO:0000313" key="5">
    <source>
        <dbReference type="Proteomes" id="UP001172083"/>
    </source>
</evidence>
<dbReference type="InterPro" id="IPR026444">
    <property type="entry name" value="Secre_tail"/>
</dbReference>
<dbReference type="RefSeq" id="WP_346759030.1">
    <property type="nucleotide sequence ID" value="NZ_JAUJEB010000003.1"/>
</dbReference>
<feature type="signal peptide" evidence="1">
    <location>
        <begin position="1"/>
        <end position="26"/>
    </location>
</feature>
<reference evidence="4" key="1">
    <citation type="submission" date="2023-06" db="EMBL/GenBank/DDBJ databases">
        <title>Genomic of Agaribacillus aureum.</title>
        <authorList>
            <person name="Wang G."/>
        </authorList>
    </citation>
    <scope>NUCLEOTIDE SEQUENCE</scope>
    <source>
        <strain evidence="4">BMA12</strain>
    </source>
</reference>
<feature type="domain" description="Right handed beta helix" evidence="2">
    <location>
        <begin position="426"/>
        <end position="561"/>
    </location>
</feature>
<evidence type="ECO:0000259" key="3">
    <source>
        <dbReference type="Pfam" id="PF18962"/>
    </source>
</evidence>
<sequence length="1052" mass="117841">MIEKYCRKRFSVIMLLALLACGRSQAQNIYVSPQGSDTGPGTESAPLKTLTAALAKVRNDAAGKTIYLKGGTYVIDATINLDADHSGAEGNPLVIRSLPGENVIFTGSSAIPSDLFRKLSNTALLNRLPEKAHGQVYVASLSKEHFFDNTPGKGNYGLLSWNGNILTLAQWPNRGFGYIQKTLDEGPATRWLKPGEDEAPYSFEKPAGGTIEVRIGDDLDLEALMKEIKRTKDVAIEGYFSNDWQYEHGIFGNAPTNLGNLVAKVDPSAGTIQLLRSTRYGIDISNLSLPRRIKIRNSLSHLDEPGEWYYDRTSKLLYIWPVQIPNDSRPLSVVGATTLIHGKGTSNIIVRDIIFENMGKEGVTFENGNNILVAGCTFRSGTGRGLQIANGINNGIHACNFYDLNNAFRLYGIGENRKNLIPENNYATNNHIYNCRLKGYGLISLGGVGLKFANNLLHDMNGGILVATNDLVFEHNEFYNMGYAMGDWNVLYFGGNLTFYNNLIRNNFVHHLMETPRAYPVAAFRTDDGATGLRVDGNIFYKAGRSTVESSGPDNHIKNNIVMETRLIWGSHQTPRKKISKAQYLQDKWNRHLEIQAEIAAGKLSVHEKENYIGRAELVFGKEGWKNNTRWITRYPIIPKIFNFFDPDGNPWMPCYDTIRTNYIAGGKDFPYYAHGENPASTITDLRNHLPATCYLEMPVQFDPQQMFEDADNFDFRIRNDFVLMDGFKKIKYDSIGLYVDEFRPVVPNKMLYRTGIKEKYAGIPSSGGAFDHDKINQRYPVPPYMADTVTYKFTLNAKDSEGTPVDGASLLIDNRMYRDVNYDGSIEVPVMYVGNYSYTVQHPHFEDGNSTLEVIDDHIIRNINLNNRANPPLTYPVIFKVINQDGNTLTSAEVRFENIIYPDFDNDGTIEVKYIEPGTNMAYEISMPSYLPQEGQLDVANNAVTMTVTLQPDVVTGLGNSIDLGQIEAYPNPVTVYEMIKLKLPSNSHSGVYHVEITNTQGNIVRTVRATARQNKIEISTQRMSPGYYHVNIVYPGQKRKIASVRIVVVK</sequence>
<evidence type="ECO:0000259" key="2">
    <source>
        <dbReference type="Pfam" id="PF13229"/>
    </source>
</evidence>
<dbReference type="InterPro" id="IPR011050">
    <property type="entry name" value="Pectin_lyase_fold/virulence"/>
</dbReference>
<dbReference type="InterPro" id="IPR039448">
    <property type="entry name" value="Beta_helix"/>
</dbReference>
<evidence type="ECO:0000256" key="1">
    <source>
        <dbReference type="SAM" id="SignalP"/>
    </source>
</evidence>
<dbReference type="PROSITE" id="PS51257">
    <property type="entry name" value="PROKAR_LIPOPROTEIN"/>
    <property type="match status" value="1"/>
</dbReference>
<dbReference type="EMBL" id="JAUJEB010000003">
    <property type="protein sequence ID" value="MDN5213693.1"/>
    <property type="molecule type" value="Genomic_DNA"/>
</dbReference>
<dbReference type="NCBIfam" id="TIGR04183">
    <property type="entry name" value="Por_Secre_tail"/>
    <property type="match status" value="1"/>
</dbReference>
<proteinExistence type="predicted"/>
<protein>
    <submittedName>
        <fullName evidence="4">Right-handed parallel beta-helix repeat-containing protein</fullName>
    </submittedName>
</protein>
<organism evidence="4 5">
    <name type="scientific">Agaribacillus aureus</name>
    <dbReference type="NCBI Taxonomy" id="3051825"/>
    <lineage>
        <taxon>Bacteria</taxon>
        <taxon>Pseudomonadati</taxon>
        <taxon>Bacteroidota</taxon>
        <taxon>Cytophagia</taxon>
        <taxon>Cytophagales</taxon>
        <taxon>Splendidivirgaceae</taxon>
        <taxon>Agaribacillus</taxon>
    </lineage>
</organism>
<dbReference type="Pfam" id="PF18962">
    <property type="entry name" value="Por_Secre_tail"/>
    <property type="match status" value="1"/>
</dbReference>
<accession>A0ABT8LBM3</accession>
<dbReference type="PANTHER" id="PTHR36453">
    <property type="entry name" value="SECRETED PROTEIN-RELATED"/>
    <property type="match status" value="1"/>
</dbReference>
<dbReference type="InterPro" id="IPR006626">
    <property type="entry name" value="PbH1"/>
</dbReference>
<keyword evidence="1" id="KW-0732">Signal</keyword>
<dbReference type="InterPro" id="IPR012334">
    <property type="entry name" value="Pectin_lyas_fold"/>
</dbReference>
<feature type="domain" description="Secretion system C-terminal sorting" evidence="3">
    <location>
        <begin position="971"/>
        <end position="1037"/>
    </location>
</feature>
<dbReference type="Gene3D" id="2.160.20.10">
    <property type="entry name" value="Single-stranded right-handed beta-helix, Pectin lyase-like"/>
    <property type="match status" value="2"/>
</dbReference>
<comment type="caution">
    <text evidence="4">The sequence shown here is derived from an EMBL/GenBank/DDBJ whole genome shotgun (WGS) entry which is preliminary data.</text>
</comment>
<name>A0ABT8LBM3_9BACT</name>
<evidence type="ECO:0000313" key="4">
    <source>
        <dbReference type="EMBL" id="MDN5213693.1"/>
    </source>
</evidence>
<dbReference type="PANTHER" id="PTHR36453:SF1">
    <property type="entry name" value="RIGHT HANDED BETA HELIX DOMAIN-CONTAINING PROTEIN"/>
    <property type="match status" value="1"/>
</dbReference>
<dbReference type="Pfam" id="PF13229">
    <property type="entry name" value="Beta_helix"/>
    <property type="match status" value="1"/>
</dbReference>